<dbReference type="EMBL" id="MT142589">
    <property type="protein sequence ID" value="QJA85690.1"/>
    <property type="molecule type" value="Genomic_DNA"/>
</dbReference>
<proteinExistence type="predicted"/>
<protein>
    <submittedName>
        <fullName evidence="2">Uncharacterized protein</fullName>
    </submittedName>
</protein>
<reference evidence="2" key="1">
    <citation type="submission" date="2020-03" db="EMBL/GenBank/DDBJ databases">
        <title>The deep terrestrial virosphere.</title>
        <authorList>
            <person name="Holmfeldt K."/>
            <person name="Nilsson E."/>
            <person name="Simone D."/>
            <person name="Lopez-Fernandez M."/>
            <person name="Wu X."/>
            <person name="de Brujin I."/>
            <person name="Lundin D."/>
            <person name="Andersson A."/>
            <person name="Bertilsson S."/>
            <person name="Dopson M."/>
        </authorList>
    </citation>
    <scope>NUCLEOTIDE SEQUENCE</scope>
    <source>
        <strain evidence="1">MM415A01699</strain>
        <strain evidence="2">MM415B02188</strain>
    </source>
</reference>
<accession>A0A6M3KUZ0</accession>
<organism evidence="2">
    <name type="scientific">viral metagenome</name>
    <dbReference type="NCBI Taxonomy" id="1070528"/>
    <lineage>
        <taxon>unclassified sequences</taxon>
        <taxon>metagenomes</taxon>
        <taxon>organismal metagenomes</taxon>
    </lineage>
</organism>
<evidence type="ECO:0000313" key="2">
    <source>
        <dbReference type="EMBL" id="QJA85690.1"/>
    </source>
</evidence>
<dbReference type="EMBL" id="MT142187">
    <property type="protein sequence ID" value="QJA75814.1"/>
    <property type="molecule type" value="Genomic_DNA"/>
</dbReference>
<dbReference type="AlphaFoldDB" id="A0A6M3KUZ0"/>
<sequence>MKRLIRKILDRLPNNYRPYHCWPLWILVATLKTWEVTDLKTGIYLYIKQVRSIHKRSEIRR</sequence>
<name>A0A6M3KUZ0_9ZZZZ</name>
<gene>
    <name evidence="1" type="ORF">MM415A01699_0004</name>
    <name evidence="2" type="ORF">MM415B02188_0013</name>
</gene>
<evidence type="ECO:0000313" key="1">
    <source>
        <dbReference type="EMBL" id="QJA75814.1"/>
    </source>
</evidence>